<dbReference type="GO" id="GO:0003964">
    <property type="term" value="F:RNA-directed DNA polymerase activity"/>
    <property type="evidence" value="ECO:0007669"/>
    <property type="project" value="UniProtKB-KW"/>
</dbReference>
<keyword evidence="4" id="KW-0540">Nuclease</keyword>
<reference evidence="11" key="1">
    <citation type="submission" date="2025-08" db="UniProtKB">
        <authorList>
            <consortium name="RefSeq"/>
        </authorList>
    </citation>
    <scope>IDENTIFICATION</scope>
    <source>
        <tissue evidence="11">Young leaves</tissue>
    </source>
</reference>
<dbReference type="GeneID" id="120108856"/>
<feature type="domain" description="Integrase catalytic" evidence="9">
    <location>
        <begin position="1488"/>
        <end position="1652"/>
    </location>
</feature>
<dbReference type="Gene3D" id="3.10.10.10">
    <property type="entry name" value="HIV Type 1 Reverse Transcriptase, subunit A, domain 1"/>
    <property type="match status" value="1"/>
</dbReference>
<evidence type="ECO:0000256" key="4">
    <source>
        <dbReference type="ARBA" id="ARBA00022722"/>
    </source>
</evidence>
<dbReference type="Proteomes" id="UP000228380">
    <property type="component" value="Unplaced"/>
</dbReference>
<dbReference type="PANTHER" id="PTHR37984">
    <property type="entry name" value="PROTEIN CBG26694"/>
    <property type="match status" value="1"/>
</dbReference>
<evidence type="ECO:0000256" key="8">
    <source>
        <dbReference type="SAM" id="MobiDB-lite"/>
    </source>
</evidence>
<protein>
    <recommendedName>
        <fullName evidence="1">RNA-directed DNA polymerase</fullName>
        <ecNumber evidence="1">2.7.7.49</ecNumber>
    </recommendedName>
</protein>
<dbReference type="Pfam" id="PF17917">
    <property type="entry name" value="RT_RNaseH"/>
    <property type="match status" value="1"/>
</dbReference>
<dbReference type="GO" id="GO:0004519">
    <property type="term" value="F:endonuclease activity"/>
    <property type="evidence" value="ECO:0007669"/>
    <property type="project" value="UniProtKB-KW"/>
</dbReference>
<dbReference type="EC" id="2.7.7.49" evidence="1"/>
<evidence type="ECO:0000259" key="9">
    <source>
        <dbReference type="PROSITE" id="PS50994"/>
    </source>
</evidence>
<dbReference type="GO" id="GO:0016787">
    <property type="term" value="F:hydrolase activity"/>
    <property type="evidence" value="ECO:0007669"/>
    <property type="project" value="UniProtKB-KW"/>
</dbReference>
<keyword evidence="7" id="KW-0695">RNA-directed DNA polymerase</keyword>
<dbReference type="FunFam" id="3.30.70.270:FF:000020">
    <property type="entry name" value="Transposon Tf2-6 polyprotein-like Protein"/>
    <property type="match status" value="1"/>
</dbReference>
<feature type="compositionally biased region" description="Low complexity" evidence="8">
    <location>
        <begin position="377"/>
        <end position="387"/>
    </location>
</feature>
<dbReference type="InterPro" id="IPR001584">
    <property type="entry name" value="Integrase_cat-core"/>
</dbReference>
<organism evidence="10 11">
    <name type="scientific">Phoenix dactylifera</name>
    <name type="common">Date palm</name>
    <dbReference type="NCBI Taxonomy" id="42345"/>
    <lineage>
        <taxon>Eukaryota</taxon>
        <taxon>Viridiplantae</taxon>
        <taxon>Streptophyta</taxon>
        <taxon>Embryophyta</taxon>
        <taxon>Tracheophyta</taxon>
        <taxon>Spermatophyta</taxon>
        <taxon>Magnoliopsida</taxon>
        <taxon>Liliopsida</taxon>
        <taxon>Arecaceae</taxon>
        <taxon>Coryphoideae</taxon>
        <taxon>Phoeniceae</taxon>
        <taxon>Phoenix</taxon>
    </lineage>
</organism>
<dbReference type="InterPro" id="IPR043128">
    <property type="entry name" value="Rev_trsase/Diguanyl_cyclase"/>
</dbReference>
<dbReference type="Gene3D" id="2.40.70.10">
    <property type="entry name" value="Acid Proteases"/>
    <property type="match status" value="1"/>
</dbReference>
<gene>
    <name evidence="11" type="primary">LOC120108856</name>
</gene>
<dbReference type="SUPFAM" id="SSF56672">
    <property type="entry name" value="DNA/RNA polymerases"/>
    <property type="match status" value="1"/>
</dbReference>
<dbReference type="Gene3D" id="1.10.340.70">
    <property type="match status" value="1"/>
</dbReference>
<dbReference type="PROSITE" id="PS50994">
    <property type="entry name" value="INTEGRASE"/>
    <property type="match status" value="1"/>
</dbReference>
<dbReference type="Gene3D" id="3.30.420.10">
    <property type="entry name" value="Ribonuclease H-like superfamily/Ribonuclease H"/>
    <property type="match status" value="1"/>
</dbReference>
<accession>A0A8B8ZW53</accession>
<keyword evidence="6" id="KW-0378">Hydrolase</keyword>
<dbReference type="InterPro" id="IPR041373">
    <property type="entry name" value="RT_RNaseH"/>
</dbReference>
<dbReference type="InterPro" id="IPR050951">
    <property type="entry name" value="Retrovirus_Pol_polyprotein"/>
</dbReference>
<evidence type="ECO:0000256" key="1">
    <source>
        <dbReference type="ARBA" id="ARBA00012493"/>
    </source>
</evidence>
<sequence length="1800" mass="204208">MTVTRSSNQGDLQCDPEIERTLCRLRREARRNSEVNDLALDSLFASNSDLEEEEVMAENRTLKELAAPDLNQQPLCITFPTLDATTFELKSGLIHLLPTFHGLAGEDPHKHLKEFHVVCTSMKPTGVTEEQIKLRAFPFSLKDSAKDWLYYLPSGSITIWNEMKRLFLEKYFPASRAANIRKEICGVRQQNGESLHEYWERFKKLCASCPHHQISEQLLIQYFYEGLLSTERSMIDAASGGALVDKTPETARNLIANMAANSQQFGTRLDPPSKHVNEVNISSLEQQIASLTSLVRQMAVGNMQTEKACGICSVVGHPTDMCPTLQEEPTEQVNAAGGFPGQPQRKYDPYSSTYNQGWRDHPNLSYRNPQVNQPATQNRPNFQQYQQPYPPRQQPGQTSNSGMSLEDIVKTLATNTLQFQQETKQFQHEARASIQSLDNQMGQMATAISRLEAQSSGKLPSQTVVNPRENASAIVLRSGKEVEIPTKATPASSKQEKEKNIVADRNVSNDDDVPKHKFPPLSAYKPVSPFPQALAESRKDEQNKDLYETFRRCEVNIPLLDAIKQVPRYAKFLKELCTIKRKQKLKGCETVRVGENISAVIQRKLPAKCKDPGMFTIPCMIGNTRFEKAMIDLGASINVMSYSIYASLKPGPLNKTGVVIQLADRSNAYPKGVVEDVLVQVNDLVFPADFYVLDMENGDQTAPILLGRPFLKTSKTKIDVHSGTLTMEFDGEIIKFNIYDAMKYPGDDNPVYSIDVIDSLAQEVFELDGKDGLEVAISKHLETENEELVLSTDLQEIVAALNNFPKLQQSGNVSYIALPVSNGRPLPSVLQAPIPDLKPLPSHLKYVFLGDRGTLPVIISNKLSALQEEKLVQILKEHQTAIGWTIADIKGISPTTCMHRILLEEGAKPSRQPQRRLNPPIMDVVKKEILKLLEVGVIYSISDSNWVSPVQVVPKKTGITVVKNQNDELVPTRIQNGWRVCIDYRKLNAVTRKDHFPLPFIDQMLERLAGHSYYCFLDGYSGYFQIAIAPEDQEKTTFTCPFGTFAYRRMPFGLCNAPATFQRCMVSIFSDYIEHIIEVFMDDFTVYGDSFDICLHNLTLVLQRCIETNLVLNSEKCHFMVEQGIVLGHVVSSRGIEVDRAKVDIIQSLPSPTCVREVRSFLGHAGFYRRFIKDFSKVALPLCKLLQKNMAFEFDEACKNAFDKLKELLTSAPVIQPPNWNIPFEIMCDASAYAVGAFLGQRIGKVSHAIYYVSGTLNDAQRNYSTTEKELLAVVFALEKFRSYLLGTKVIVYSDHAALRYLMMKKEAKPRLIRWILLLSEFDLEIKDKRGTENRVADHLSRLVHMEDEISLQETFPDEQLFSTSVTLPWYANLVNYLVTNMLPSGLSKAQRDKIKSDAKYYVWDDPYLWKHCADQVIRRCVPENEIISILTFCHSYACGGHFGAKRTARKVLECGFYWPSLFRDSYSFCKSCDHCQKTGNISQRNEMPQTPILFCEIFDVWGIDFMGPFPISFGYVYILLAVDYVSKWVEAKATRTDDSKVVTDFIKSNIFSRFGIPCALISDRGTHFCNRTVEALLRKYHVTHKVSTAYHPQTSGQAEVSNREIKSILEKTVNPSRKDWSLRLDDALWAYRTAYKTPIGMSPYRLVFGKPCHLPVELEHKAYWAIKSFNMKMDESGEHRKLQLQELEEIRNDAYESARIYKEKTKAFHDKMISRKEFKVGQKVLLYHSRLRLFPGKLRSRWIGPFVVTNIFPHGAVEIQSLATSKVFKVNGHRLKPFFESSQVENVAELDLEDPIYTN</sequence>
<dbReference type="Pfam" id="PF03732">
    <property type="entry name" value="Retrotrans_gag"/>
    <property type="match status" value="1"/>
</dbReference>
<evidence type="ECO:0000313" key="10">
    <source>
        <dbReference type="Proteomes" id="UP000228380"/>
    </source>
</evidence>
<keyword evidence="2" id="KW-0808">Transferase</keyword>
<evidence type="ECO:0000256" key="2">
    <source>
        <dbReference type="ARBA" id="ARBA00022679"/>
    </source>
</evidence>
<evidence type="ECO:0000256" key="7">
    <source>
        <dbReference type="ARBA" id="ARBA00022918"/>
    </source>
</evidence>
<evidence type="ECO:0000313" key="11">
    <source>
        <dbReference type="RefSeq" id="XP_038978516.1"/>
    </source>
</evidence>
<dbReference type="CDD" id="cd00303">
    <property type="entry name" value="retropepsin_like"/>
    <property type="match status" value="1"/>
</dbReference>
<dbReference type="Pfam" id="PF00078">
    <property type="entry name" value="RVT_1"/>
    <property type="match status" value="1"/>
</dbReference>
<keyword evidence="10" id="KW-1185">Reference proteome</keyword>
<dbReference type="InterPro" id="IPR036397">
    <property type="entry name" value="RNaseH_sf"/>
</dbReference>
<dbReference type="SUPFAM" id="SSF53098">
    <property type="entry name" value="Ribonuclease H-like"/>
    <property type="match status" value="1"/>
</dbReference>
<dbReference type="InterPro" id="IPR043502">
    <property type="entry name" value="DNA/RNA_pol_sf"/>
</dbReference>
<dbReference type="InterPro" id="IPR041588">
    <property type="entry name" value="Integrase_H2C2"/>
</dbReference>
<dbReference type="GO" id="GO:0003676">
    <property type="term" value="F:nucleic acid binding"/>
    <property type="evidence" value="ECO:0007669"/>
    <property type="project" value="InterPro"/>
</dbReference>
<dbReference type="SUPFAM" id="SSF50630">
    <property type="entry name" value="Acid proteases"/>
    <property type="match status" value="1"/>
</dbReference>
<dbReference type="InterPro" id="IPR005162">
    <property type="entry name" value="Retrotrans_gag_dom"/>
</dbReference>
<feature type="compositionally biased region" description="Polar residues" evidence="8">
    <location>
        <begin position="365"/>
        <end position="376"/>
    </location>
</feature>
<dbReference type="Pfam" id="PF00665">
    <property type="entry name" value="rve"/>
    <property type="match status" value="1"/>
</dbReference>
<keyword evidence="5" id="KW-0255">Endonuclease</keyword>
<dbReference type="Gene3D" id="3.30.70.270">
    <property type="match status" value="2"/>
</dbReference>
<proteinExistence type="predicted"/>
<dbReference type="InterPro" id="IPR021109">
    <property type="entry name" value="Peptidase_aspartic_dom_sf"/>
</dbReference>
<dbReference type="Pfam" id="PF17921">
    <property type="entry name" value="Integrase_H2C2"/>
    <property type="match status" value="1"/>
</dbReference>
<name>A0A8B8ZW53_PHODC</name>
<dbReference type="GO" id="GO:0015074">
    <property type="term" value="P:DNA integration"/>
    <property type="evidence" value="ECO:0007669"/>
    <property type="project" value="InterPro"/>
</dbReference>
<dbReference type="CDD" id="cd09274">
    <property type="entry name" value="RNase_HI_RT_Ty3"/>
    <property type="match status" value="1"/>
</dbReference>
<dbReference type="PANTHER" id="PTHR37984:SF5">
    <property type="entry name" value="PROTEIN NYNRIN-LIKE"/>
    <property type="match status" value="1"/>
</dbReference>
<dbReference type="InterPro" id="IPR012337">
    <property type="entry name" value="RNaseH-like_sf"/>
</dbReference>
<dbReference type="OrthoDB" id="1717862at2759"/>
<dbReference type="InterPro" id="IPR000477">
    <property type="entry name" value="RT_dom"/>
</dbReference>
<feature type="region of interest" description="Disordered" evidence="8">
    <location>
        <begin position="333"/>
        <end position="402"/>
    </location>
</feature>
<dbReference type="RefSeq" id="XP_038978516.1">
    <property type="nucleotide sequence ID" value="XM_039122588.1"/>
</dbReference>
<dbReference type="KEGG" id="pda:120108856"/>
<evidence type="ECO:0000256" key="3">
    <source>
        <dbReference type="ARBA" id="ARBA00022695"/>
    </source>
</evidence>
<evidence type="ECO:0000256" key="5">
    <source>
        <dbReference type="ARBA" id="ARBA00022759"/>
    </source>
</evidence>
<dbReference type="CDD" id="cd01647">
    <property type="entry name" value="RT_LTR"/>
    <property type="match status" value="1"/>
</dbReference>
<evidence type="ECO:0000256" key="6">
    <source>
        <dbReference type="ARBA" id="ARBA00022801"/>
    </source>
</evidence>
<keyword evidence="3" id="KW-0548">Nucleotidyltransferase</keyword>